<keyword evidence="3" id="KW-0238">DNA-binding</keyword>
<comment type="subcellular location">
    <subcellularLocation>
        <location evidence="1">Nucleus</location>
    </subcellularLocation>
</comment>
<feature type="compositionally biased region" description="Acidic residues" evidence="6">
    <location>
        <begin position="153"/>
        <end position="184"/>
    </location>
</feature>
<keyword evidence="8" id="KW-1185">Reference proteome</keyword>
<reference evidence="7" key="3">
    <citation type="submission" date="2022-01" db="UniProtKB">
        <authorList>
            <consortium name="EnsemblPlants"/>
        </authorList>
    </citation>
    <scope>IDENTIFICATION</scope>
    <source>
        <strain evidence="7">subsp. vulgare</strain>
    </source>
</reference>
<dbReference type="Gene3D" id="2.40.330.10">
    <property type="entry name" value="DNA-binding pseudobarrel domain"/>
    <property type="match status" value="1"/>
</dbReference>
<evidence type="ECO:0000256" key="6">
    <source>
        <dbReference type="SAM" id="MobiDB-lite"/>
    </source>
</evidence>
<evidence type="ECO:0000256" key="5">
    <source>
        <dbReference type="ARBA" id="ARBA00023242"/>
    </source>
</evidence>
<dbReference type="CDD" id="cd10017">
    <property type="entry name" value="B3_DNA"/>
    <property type="match status" value="1"/>
</dbReference>
<dbReference type="InterPro" id="IPR003340">
    <property type="entry name" value="B3_DNA-bd"/>
</dbReference>
<dbReference type="GO" id="GO:0003677">
    <property type="term" value="F:DNA binding"/>
    <property type="evidence" value="ECO:0007669"/>
    <property type="project" value="UniProtKB-KW"/>
</dbReference>
<dbReference type="SUPFAM" id="SSF101936">
    <property type="entry name" value="DNA-binding pseudobarrel domain"/>
    <property type="match status" value="1"/>
</dbReference>
<evidence type="ECO:0000256" key="1">
    <source>
        <dbReference type="ARBA" id="ARBA00004123"/>
    </source>
</evidence>
<evidence type="ECO:0000256" key="2">
    <source>
        <dbReference type="ARBA" id="ARBA00023015"/>
    </source>
</evidence>
<sequence>MSFYFLSAPSGSPLFSAATPASWDPPRPGREMGDAADRDVVCGVCLNHCYYGNTGSSLSMYVWEDFKNAGVVPCNRREWFNNTTGRRVTFAAHGCTYTVKCYKGDRKSAMYGSGWRKFYADNKLGKGQLVYFFLDEPSPRATICYIQYNNGSEDEETTEVNDEESIEEDDEGSEGDDDEDDDDGDVPHNIDEVIVRTRGLELTAIEETQLQSLVPLDNSFVGLPFVHRFTRTDVLAGMMKIPKIVAAAAPFEEQGIVGVCLDSGNFRRIPYHTSDDGRIVLGCKKRKEFAASRQLNVNMAVLVGFKNSSREDVDALVIMRKLG</sequence>
<reference evidence="7" key="2">
    <citation type="submission" date="2020-10" db="EMBL/GenBank/DDBJ databases">
        <authorList>
            <person name="Scholz U."/>
            <person name="Mascher M."/>
            <person name="Fiebig A."/>
        </authorList>
    </citation>
    <scope>NUCLEOTIDE SEQUENCE [LARGE SCALE GENOMIC DNA]</scope>
    <source>
        <strain evidence="7">cv. Morex</strain>
    </source>
</reference>
<accession>A0A8I6Y9P9</accession>
<keyword evidence="4" id="KW-0804">Transcription</keyword>
<evidence type="ECO:0000313" key="8">
    <source>
        <dbReference type="Proteomes" id="UP000011116"/>
    </source>
</evidence>
<dbReference type="GO" id="GO:0005634">
    <property type="term" value="C:nucleus"/>
    <property type="evidence" value="ECO:0007669"/>
    <property type="project" value="UniProtKB-SubCell"/>
</dbReference>
<dbReference type="Proteomes" id="UP000011116">
    <property type="component" value="Chromosome 7H"/>
</dbReference>
<evidence type="ECO:0000313" key="7">
    <source>
        <dbReference type="EnsemblPlants" id="HORVU.MOREX.r3.7HG0657380.1"/>
    </source>
</evidence>
<dbReference type="Gramene" id="HORVU.MOREX.r3.7HG0657380.1">
    <property type="protein sequence ID" value="HORVU.MOREX.r3.7HG0657380.1"/>
    <property type="gene ID" value="HORVU.MOREX.r3.7HG0657380"/>
</dbReference>
<keyword evidence="5" id="KW-0539">Nucleus</keyword>
<proteinExistence type="predicted"/>
<name>A0A8I6Y9P9_HORVV</name>
<dbReference type="InterPro" id="IPR015300">
    <property type="entry name" value="DNA-bd_pseudobarrel_sf"/>
</dbReference>
<evidence type="ECO:0000256" key="3">
    <source>
        <dbReference type="ARBA" id="ARBA00023125"/>
    </source>
</evidence>
<dbReference type="AlphaFoldDB" id="A0A8I6Y9P9"/>
<feature type="region of interest" description="Disordered" evidence="6">
    <location>
        <begin position="153"/>
        <end position="188"/>
    </location>
</feature>
<keyword evidence="2" id="KW-0805">Transcription regulation</keyword>
<reference evidence="8" key="1">
    <citation type="journal article" date="2012" name="Nature">
        <title>A physical, genetic and functional sequence assembly of the barley genome.</title>
        <authorList>
            <consortium name="The International Barley Genome Sequencing Consortium"/>
            <person name="Mayer K.F."/>
            <person name="Waugh R."/>
            <person name="Brown J.W."/>
            <person name="Schulman A."/>
            <person name="Langridge P."/>
            <person name="Platzer M."/>
            <person name="Fincher G.B."/>
            <person name="Muehlbauer G.J."/>
            <person name="Sato K."/>
            <person name="Close T.J."/>
            <person name="Wise R.P."/>
            <person name="Stein N."/>
        </authorList>
    </citation>
    <scope>NUCLEOTIDE SEQUENCE [LARGE SCALE GENOMIC DNA]</scope>
    <source>
        <strain evidence="8">cv. Morex</strain>
    </source>
</reference>
<protein>
    <recommendedName>
        <fullName evidence="9">TF-B3 domain-containing protein</fullName>
    </recommendedName>
</protein>
<evidence type="ECO:0000256" key="4">
    <source>
        <dbReference type="ARBA" id="ARBA00023163"/>
    </source>
</evidence>
<evidence type="ECO:0008006" key="9">
    <source>
        <dbReference type="Google" id="ProtNLM"/>
    </source>
</evidence>
<dbReference type="EnsemblPlants" id="HORVU.MOREX.r3.7HG0657380.1">
    <property type="protein sequence ID" value="HORVU.MOREX.r3.7HG0657380.1"/>
    <property type="gene ID" value="HORVU.MOREX.r3.7HG0657380"/>
</dbReference>
<dbReference type="Gramene" id="HORVU.MOREX.r2.7HG0545550.1">
    <property type="protein sequence ID" value="HORVU.MOREX.r2.7HG0545550.1"/>
    <property type="gene ID" value="HORVU.MOREX.r2.7HG0545550"/>
</dbReference>
<organism evidence="7 8">
    <name type="scientific">Hordeum vulgare subsp. vulgare</name>
    <name type="common">Domesticated barley</name>
    <dbReference type="NCBI Taxonomy" id="112509"/>
    <lineage>
        <taxon>Eukaryota</taxon>
        <taxon>Viridiplantae</taxon>
        <taxon>Streptophyta</taxon>
        <taxon>Embryophyta</taxon>
        <taxon>Tracheophyta</taxon>
        <taxon>Spermatophyta</taxon>
        <taxon>Magnoliopsida</taxon>
        <taxon>Liliopsida</taxon>
        <taxon>Poales</taxon>
        <taxon>Poaceae</taxon>
        <taxon>BOP clade</taxon>
        <taxon>Pooideae</taxon>
        <taxon>Triticodae</taxon>
        <taxon>Triticeae</taxon>
        <taxon>Hordeinae</taxon>
        <taxon>Hordeum</taxon>
    </lineage>
</organism>